<evidence type="ECO:0000256" key="5">
    <source>
        <dbReference type="ARBA" id="ARBA00022723"/>
    </source>
</evidence>
<keyword evidence="11 16" id="KW-0670">Pyruvate</keyword>
<dbReference type="GO" id="GO:0003677">
    <property type="term" value="F:DNA binding"/>
    <property type="evidence" value="ECO:0007669"/>
    <property type="project" value="InterPro"/>
</dbReference>
<dbReference type="Proteomes" id="UP000249688">
    <property type="component" value="Unassembled WGS sequence"/>
</dbReference>
<evidence type="ECO:0000256" key="3">
    <source>
        <dbReference type="ARBA" id="ARBA00012142"/>
    </source>
</evidence>
<dbReference type="InterPro" id="IPR010982">
    <property type="entry name" value="Lambda_DNA-bd_dom_sf"/>
</dbReference>
<protein>
    <recommendedName>
        <fullName evidence="3 12">Pyruvate kinase</fullName>
        <ecNumber evidence="3 12">2.7.1.40</ecNumber>
    </recommendedName>
</protein>
<dbReference type="SUPFAM" id="SSF51621">
    <property type="entry name" value="Phosphoenolpyruvate/pyruvate domain"/>
    <property type="match status" value="1"/>
</dbReference>
<evidence type="ECO:0000256" key="6">
    <source>
        <dbReference type="ARBA" id="ARBA00022741"/>
    </source>
</evidence>
<keyword evidence="7 13" id="KW-0418">Kinase</keyword>
<dbReference type="PANTHER" id="PTHR11817">
    <property type="entry name" value="PYRUVATE KINASE"/>
    <property type="match status" value="1"/>
</dbReference>
<evidence type="ECO:0000313" key="17">
    <source>
        <dbReference type="Proteomes" id="UP000249688"/>
    </source>
</evidence>
<dbReference type="SUPFAM" id="SSF50800">
    <property type="entry name" value="PK beta-barrel domain-like"/>
    <property type="match status" value="1"/>
</dbReference>
<dbReference type="InterPro" id="IPR015793">
    <property type="entry name" value="Pyrv_Knase_brl"/>
</dbReference>
<evidence type="ECO:0000256" key="9">
    <source>
        <dbReference type="ARBA" id="ARBA00022842"/>
    </source>
</evidence>
<dbReference type="EMBL" id="QKYU01000011">
    <property type="protein sequence ID" value="PZW45688.1"/>
    <property type="molecule type" value="Genomic_DNA"/>
</dbReference>
<dbReference type="UniPathway" id="UPA00109">
    <property type="reaction ID" value="UER00188"/>
</dbReference>
<dbReference type="GO" id="GO:0016301">
    <property type="term" value="F:kinase activity"/>
    <property type="evidence" value="ECO:0007669"/>
    <property type="project" value="UniProtKB-KW"/>
</dbReference>
<dbReference type="Gene3D" id="2.40.33.10">
    <property type="entry name" value="PK beta-barrel domain-like"/>
    <property type="match status" value="1"/>
</dbReference>
<sequence length="553" mass="59601">MRDPALEDILARRGAVTRIAGALGISTAAVSQWRRVPAERVEEVSRLFGLEPTALRPDLEAAAMRADRPTSDGAIRMTSRIPLRRRRRTKIIATLGPASSTVEQITKLFHLGADVFRLNFSHGSHEDHAERIRIIRGIEARMGRPIGILADVQGPKLRVGKFQAGRVQLQAGQHFRLDLSPTPGDVRRVQLPHPEILAAAGIGTHLLLDDGKLKLRVLRQRDDHLETEVVLGGPLSDRKGVNVPDVALPIPALTAKDRADLDFVLPLGVEYIGLSFVQRAEDVAEAKAICNGRAWVMVKMEKPQAVENLDAILALTDCVMVARGDLGVEMPTEDVPLIQKRIVRAARALGKPVVVATQMLESMISAPSPTRAEASDVATAVFDGADAVMLSAETAAGQYPYEAVSIMDRIVARVEQDSDWRRITDAARPAPERNSAGAIAAAARQVAHTIEAKAIATFSATGSTTLRVARERPDCPILGLTTSVETSRRMAVIWGVHPVMTPEAHSMTDMVSKAIRATVTEGFAKQGDEVVVTAGVPFGTPGTTNALRVATVK</sequence>
<evidence type="ECO:0000256" key="13">
    <source>
        <dbReference type="RuleBase" id="RU000504"/>
    </source>
</evidence>
<keyword evidence="17" id="KW-1185">Reference proteome</keyword>
<dbReference type="NCBIfam" id="NF004886">
    <property type="entry name" value="PRK06247.1"/>
    <property type="match status" value="1"/>
</dbReference>
<dbReference type="InterPro" id="IPR015795">
    <property type="entry name" value="Pyrv_Knase_C"/>
</dbReference>
<dbReference type="GO" id="GO:0000287">
    <property type="term" value="F:magnesium ion binding"/>
    <property type="evidence" value="ECO:0007669"/>
    <property type="project" value="UniProtKB-UniRule"/>
</dbReference>
<keyword evidence="6" id="KW-0547">Nucleotide-binding</keyword>
<dbReference type="GO" id="GO:0004743">
    <property type="term" value="F:pyruvate kinase activity"/>
    <property type="evidence" value="ECO:0007669"/>
    <property type="project" value="UniProtKB-UniRule"/>
</dbReference>
<keyword evidence="10 13" id="KW-0324">Glycolysis</keyword>
<dbReference type="InterPro" id="IPR001697">
    <property type="entry name" value="Pyr_Knase"/>
</dbReference>
<dbReference type="FunFam" id="2.40.33.10:FF:000001">
    <property type="entry name" value="Pyruvate kinase"/>
    <property type="match status" value="1"/>
</dbReference>
<keyword evidence="4 13" id="KW-0808">Transferase</keyword>
<evidence type="ECO:0000256" key="7">
    <source>
        <dbReference type="ARBA" id="ARBA00022777"/>
    </source>
</evidence>
<accession>A0A2W7IFK2</accession>
<dbReference type="Gene3D" id="3.20.20.60">
    <property type="entry name" value="Phosphoenolpyruvate-binding domains"/>
    <property type="match status" value="1"/>
</dbReference>
<comment type="caution">
    <text evidence="16">The sequence shown here is derived from an EMBL/GenBank/DDBJ whole genome shotgun (WGS) entry which is preliminary data.</text>
</comment>
<evidence type="ECO:0000256" key="10">
    <source>
        <dbReference type="ARBA" id="ARBA00023152"/>
    </source>
</evidence>
<reference evidence="16 17" key="1">
    <citation type="submission" date="2018-06" db="EMBL/GenBank/DDBJ databases">
        <title>Genomic Encyclopedia of Archaeal and Bacterial Type Strains, Phase II (KMG-II): from individual species to whole genera.</title>
        <authorList>
            <person name="Goeker M."/>
        </authorList>
    </citation>
    <scope>NUCLEOTIDE SEQUENCE [LARGE SCALE GENOMIC DNA]</scope>
    <source>
        <strain evidence="16 17">DSM 24525</strain>
    </source>
</reference>
<keyword evidence="9 13" id="KW-0460">Magnesium</keyword>
<evidence type="ECO:0000256" key="11">
    <source>
        <dbReference type="ARBA" id="ARBA00023317"/>
    </source>
</evidence>
<gene>
    <name evidence="16" type="ORF">C8P66_111103</name>
</gene>
<name>A0A2W7IFK2_9PROT</name>
<proteinExistence type="inferred from homology"/>
<dbReference type="NCBIfam" id="NF004491">
    <property type="entry name" value="PRK05826.1"/>
    <property type="match status" value="1"/>
</dbReference>
<organism evidence="16 17">
    <name type="scientific">Humitalea rosea</name>
    <dbReference type="NCBI Taxonomy" id="990373"/>
    <lineage>
        <taxon>Bacteria</taxon>
        <taxon>Pseudomonadati</taxon>
        <taxon>Pseudomonadota</taxon>
        <taxon>Alphaproteobacteria</taxon>
        <taxon>Acetobacterales</taxon>
        <taxon>Roseomonadaceae</taxon>
        <taxon>Humitalea</taxon>
    </lineage>
</organism>
<dbReference type="InterPro" id="IPR011037">
    <property type="entry name" value="Pyrv_Knase-like_insert_dom_sf"/>
</dbReference>
<dbReference type="Gene3D" id="3.40.1380.20">
    <property type="entry name" value="Pyruvate kinase, C-terminal domain"/>
    <property type="match status" value="1"/>
</dbReference>
<evidence type="ECO:0000313" key="16">
    <source>
        <dbReference type="EMBL" id="PZW45688.1"/>
    </source>
</evidence>
<dbReference type="EC" id="2.7.1.40" evidence="3 12"/>
<dbReference type="InterPro" id="IPR015813">
    <property type="entry name" value="Pyrv/PenolPyrv_kinase-like_dom"/>
</dbReference>
<feature type="domain" description="Pyruvate kinase barrel" evidence="14">
    <location>
        <begin position="87"/>
        <end position="404"/>
    </location>
</feature>
<dbReference type="GO" id="GO:0030955">
    <property type="term" value="F:potassium ion binding"/>
    <property type="evidence" value="ECO:0007669"/>
    <property type="project" value="UniProtKB-UniRule"/>
</dbReference>
<evidence type="ECO:0000259" key="15">
    <source>
        <dbReference type="Pfam" id="PF02887"/>
    </source>
</evidence>
<dbReference type="NCBIfam" id="TIGR01064">
    <property type="entry name" value="pyruv_kin"/>
    <property type="match status" value="1"/>
</dbReference>
<comment type="similarity">
    <text evidence="2 13">Belongs to the pyruvate kinase family.</text>
</comment>
<comment type="catalytic activity">
    <reaction evidence="13">
        <text>pyruvate + ATP = phosphoenolpyruvate + ADP + H(+)</text>
        <dbReference type="Rhea" id="RHEA:18157"/>
        <dbReference type="ChEBI" id="CHEBI:15361"/>
        <dbReference type="ChEBI" id="CHEBI:15378"/>
        <dbReference type="ChEBI" id="CHEBI:30616"/>
        <dbReference type="ChEBI" id="CHEBI:58702"/>
        <dbReference type="ChEBI" id="CHEBI:456216"/>
        <dbReference type="EC" id="2.7.1.40"/>
    </reaction>
</comment>
<dbReference type="Gene3D" id="1.10.260.40">
    <property type="entry name" value="lambda repressor-like DNA-binding domains"/>
    <property type="match status" value="1"/>
</dbReference>
<dbReference type="InterPro" id="IPR036918">
    <property type="entry name" value="Pyrv_Knase_C_sf"/>
</dbReference>
<dbReference type="NCBIfam" id="NF004978">
    <property type="entry name" value="PRK06354.1"/>
    <property type="match status" value="1"/>
</dbReference>
<dbReference type="SUPFAM" id="SSF52935">
    <property type="entry name" value="PK C-terminal domain-like"/>
    <property type="match status" value="1"/>
</dbReference>
<evidence type="ECO:0000256" key="2">
    <source>
        <dbReference type="ARBA" id="ARBA00008663"/>
    </source>
</evidence>
<evidence type="ECO:0000256" key="12">
    <source>
        <dbReference type="NCBIfam" id="TIGR01064"/>
    </source>
</evidence>
<evidence type="ECO:0000256" key="1">
    <source>
        <dbReference type="ARBA" id="ARBA00004997"/>
    </source>
</evidence>
<dbReference type="PRINTS" id="PR01050">
    <property type="entry name" value="PYRUVTKNASE"/>
</dbReference>
<dbReference type="Pfam" id="PF02887">
    <property type="entry name" value="PK_C"/>
    <property type="match status" value="1"/>
</dbReference>
<evidence type="ECO:0000259" key="14">
    <source>
        <dbReference type="Pfam" id="PF00224"/>
    </source>
</evidence>
<keyword evidence="5" id="KW-0479">Metal-binding</keyword>
<keyword evidence="8" id="KW-0067">ATP-binding</keyword>
<evidence type="ECO:0000256" key="4">
    <source>
        <dbReference type="ARBA" id="ARBA00022679"/>
    </source>
</evidence>
<dbReference type="Pfam" id="PF00224">
    <property type="entry name" value="PK"/>
    <property type="match status" value="1"/>
</dbReference>
<dbReference type="AlphaFoldDB" id="A0A2W7IFK2"/>
<feature type="domain" description="Pyruvate kinase C-terminal" evidence="15">
    <location>
        <begin position="438"/>
        <end position="549"/>
    </location>
</feature>
<dbReference type="InterPro" id="IPR015806">
    <property type="entry name" value="Pyrv_Knase_insert_dom_sf"/>
</dbReference>
<comment type="pathway">
    <text evidence="1 13">Carbohydrate degradation; glycolysis; pyruvate from D-glyceraldehyde 3-phosphate: step 5/5.</text>
</comment>
<evidence type="ECO:0000256" key="8">
    <source>
        <dbReference type="ARBA" id="ARBA00022840"/>
    </source>
</evidence>
<dbReference type="InterPro" id="IPR040442">
    <property type="entry name" value="Pyrv_kinase-like_dom_sf"/>
</dbReference>
<dbReference type="GO" id="GO:0005524">
    <property type="term" value="F:ATP binding"/>
    <property type="evidence" value="ECO:0007669"/>
    <property type="project" value="UniProtKB-KW"/>
</dbReference>